<protein>
    <submittedName>
        <fullName evidence="4">Rossmann fold nucleotide-binding protein Smf possibly involved in DNA uptake</fullName>
    </submittedName>
</protein>
<dbReference type="Pfam" id="PF02481">
    <property type="entry name" value="DNA_processg_A"/>
    <property type="match status" value="1"/>
</dbReference>
<dbReference type="AlphaFoldDB" id="A0A3B1BNM3"/>
<proteinExistence type="inferred from homology"/>
<dbReference type="NCBIfam" id="TIGR00732">
    <property type="entry name" value="dprA"/>
    <property type="match status" value="1"/>
</dbReference>
<feature type="domain" description="DprA winged helix" evidence="3">
    <location>
        <begin position="258"/>
        <end position="311"/>
    </location>
</feature>
<evidence type="ECO:0000259" key="2">
    <source>
        <dbReference type="Pfam" id="PF02481"/>
    </source>
</evidence>
<reference evidence="4" key="1">
    <citation type="submission" date="2018-06" db="EMBL/GenBank/DDBJ databases">
        <authorList>
            <person name="Zhirakovskaya E."/>
        </authorList>
    </citation>
    <scope>NUCLEOTIDE SEQUENCE</scope>
</reference>
<dbReference type="PANTHER" id="PTHR43022:SF1">
    <property type="entry name" value="PROTEIN SMF"/>
    <property type="match status" value="1"/>
</dbReference>
<feature type="domain" description="Smf/DprA SLOG" evidence="2">
    <location>
        <begin position="25"/>
        <end position="234"/>
    </location>
</feature>
<organism evidence="4">
    <name type="scientific">hydrothermal vent metagenome</name>
    <dbReference type="NCBI Taxonomy" id="652676"/>
    <lineage>
        <taxon>unclassified sequences</taxon>
        <taxon>metagenomes</taxon>
        <taxon>ecological metagenomes</taxon>
    </lineage>
</organism>
<dbReference type="Gene3D" id="3.40.50.450">
    <property type="match status" value="1"/>
</dbReference>
<accession>A0A3B1BNM3</accession>
<dbReference type="InterPro" id="IPR041614">
    <property type="entry name" value="DprA_WH"/>
</dbReference>
<dbReference type="InterPro" id="IPR057666">
    <property type="entry name" value="DrpA_SLOG"/>
</dbReference>
<dbReference type="EMBL" id="UOFX01000011">
    <property type="protein sequence ID" value="VAX06257.1"/>
    <property type="molecule type" value="Genomic_DNA"/>
</dbReference>
<sequence>MDEAVDNRQQAGEEAYWLALPNNHLITIHDPGYPSLLKEIADPPSALFVHGDPTLLAMPQLAIVGSRNPSTVGSQTAHEFAKHLAAAGLTITSGLATGIDGAGHRGALKAKGTTIAVTGTGLDRVYPASHHGLASQIAQQGGALVSEFPPGTPARAGHFPRRNRIISGLSLGTLVVEAAMRSGSLITARLASEQGREVFAIPGSIHNPLARGCHILIRQGAKLVETAQDIIEELGPLLNTLIQAEPTETELPKNNHSLQLDADYRQILDNIGYDPTPVDTIISLTGLTAEAVSSMLLLLELEGYVAPAPGGCFCRTGKNGHNT</sequence>
<dbReference type="Pfam" id="PF17782">
    <property type="entry name" value="WHD_DprA"/>
    <property type="match status" value="1"/>
</dbReference>
<dbReference type="PANTHER" id="PTHR43022">
    <property type="entry name" value="PROTEIN SMF"/>
    <property type="match status" value="1"/>
</dbReference>
<evidence type="ECO:0000259" key="3">
    <source>
        <dbReference type="Pfam" id="PF17782"/>
    </source>
</evidence>
<dbReference type="Gene3D" id="1.10.10.10">
    <property type="entry name" value="Winged helix-like DNA-binding domain superfamily/Winged helix DNA-binding domain"/>
    <property type="match status" value="1"/>
</dbReference>
<gene>
    <name evidence="4" type="ORF">MNBD_GAMMA26-993</name>
</gene>
<name>A0A3B1BNM3_9ZZZZ</name>
<dbReference type="InterPro" id="IPR003488">
    <property type="entry name" value="DprA"/>
</dbReference>
<dbReference type="SUPFAM" id="SSF102405">
    <property type="entry name" value="MCP/YpsA-like"/>
    <property type="match status" value="1"/>
</dbReference>
<evidence type="ECO:0000256" key="1">
    <source>
        <dbReference type="ARBA" id="ARBA00006525"/>
    </source>
</evidence>
<evidence type="ECO:0000313" key="4">
    <source>
        <dbReference type="EMBL" id="VAX06257.1"/>
    </source>
</evidence>
<dbReference type="InterPro" id="IPR036388">
    <property type="entry name" value="WH-like_DNA-bd_sf"/>
</dbReference>
<dbReference type="GO" id="GO:0009294">
    <property type="term" value="P:DNA-mediated transformation"/>
    <property type="evidence" value="ECO:0007669"/>
    <property type="project" value="InterPro"/>
</dbReference>
<comment type="similarity">
    <text evidence="1">Belongs to the DprA/Smf family.</text>
</comment>